<comment type="cofactor">
    <cofactor evidence="8 9">
        <name>Zn(2+)</name>
        <dbReference type="ChEBI" id="CHEBI:29105"/>
    </cofactor>
    <text evidence="8 9">Binds 1 zinc ion per subunit.</text>
</comment>
<keyword evidence="6 8" id="KW-0482">Metalloprotease</keyword>
<dbReference type="SUPFAM" id="SSF55486">
    <property type="entry name" value="Metalloproteases ('zincins'), catalytic domain"/>
    <property type="match status" value="1"/>
</dbReference>
<evidence type="ECO:0000256" key="8">
    <source>
        <dbReference type="PIRSR" id="PIRSR601577-2"/>
    </source>
</evidence>
<keyword evidence="4 9" id="KW-0378">Hydrolase</keyword>
<evidence type="ECO:0000256" key="4">
    <source>
        <dbReference type="ARBA" id="ARBA00022801"/>
    </source>
</evidence>
<dbReference type="GO" id="GO:0016020">
    <property type="term" value="C:membrane"/>
    <property type="evidence" value="ECO:0007669"/>
    <property type="project" value="InterPro"/>
</dbReference>
<evidence type="ECO:0000313" key="10">
    <source>
        <dbReference type="EMBL" id="RCN31674.1"/>
    </source>
</evidence>
<dbReference type="EC" id="3.4.24.-" evidence="9"/>
<dbReference type="PANTHER" id="PTHR10942:SF0">
    <property type="entry name" value="LEISHMANOLYSIN-LIKE PEPTIDASE"/>
    <property type="match status" value="1"/>
</dbReference>
<gene>
    <name evidence="10" type="ORF">ANCCAN_22536</name>
</gene>
<evidence type="ECO:0000256" key="9">
    <source>
        <dbReference type="RuleBase" id="RU366077"/>
    </source>
</evidence>
<comment type="caution">
    <text evidence="10">The sequence shown here is derived from an EMBL/GenBank/DDBJ whole genome shotgun (WGS) entry which is preliminary data.</text>
</comment>
<sequence length="315" mass="36092">MIVSPKVREEARRFFNCPDLEGAELESQGGAGSAFAHWEKRIFEHEAMSAISTAHNAFSRITLALFEDSGWYQVNYKCSANRKDKLRCNMVLGSKGLPTQFDYNAPDMYKDKKGRPIQGRGLLAFADYCPYYRVQSTLLEKGSYDTKCTLPDNMNYNNYSLEIFSPSARCFELDGGIAVQREQNTDIWLHNVGCYETKCEEGLLLVKTQKSKFYPCYKRGQLVHVEKLLGLAIAHLDFEEYITCLGHEENLHLIPRKLLEIMKFAVFRDCPASALYVPKSSVRHVWNFVGSSFVSLREPFHRELETVASIRFPHP</sequence>
<name>A0A368FHI9_ANCCA</name>
<dbReference type="AlphaFoldDB" id="A0A368FHI9"/>
<keyword evidence="3 8" id="KW-0479">Metal-binding</keyword>
<evidence type="ECO:0000256" key="6">
    <source>
        <dbReference type="ARBA" id="ARBA00023049"/>
    </source>
</evidence>
<dbReference type="FunFam" id="3.90.132.10:FF:000001">
    <property type="entry name" value="leishmanolysin-like peptidase isoform X2"/>
    <property type="match status" value="1"/>
</dbReference>
<keyword evidence="5 8" id="KW-0862">Zinc</keyword>
<dbReference type="STRING" id="29170.A0A368FHI9"/>
<dbReference type="Proteomes" id="UP000252519">
    <property type="component" value="Unassembled WGS sequence"/>
</dbReference>
<accession>A0A368FHI9</accession>
<dbReference type="GO" id="GO:0046872">
    <property type="term" value="F:metal ion binding"/>
    <property type="evidence" value="ECO:0007669"/>
    <property type="project" value="UniProtKB-KW"/>
</dbReference>
<dbReference type="EMBL" id="JOJR01001245">
    <property type="protein sequence ID" value="RCN31674.1"/>
    <property type="molecule type" value="Genomic_DNA"/>
</dbReference>
<comment type="similarity">
    <text evidence="1 9">Belongs to the peptidase M8 family.</text>
</comment>
<evidence type="ECO:0000256" key="5">
    <source>
        <dbReference type="ARBA" id="ARBA00022833"/>
    </source>
</evidence>
<evidence type="ECO:0000256" key="3">
    <source>
        <dbReference type="ARBA" id="ARBA00022723"/>
    </source>
</evidence>
<dbReference type="GO" id="GO:0004222">
    <property type="term" value="F:metalloendopeptidase activity"/>
    <property type="evidence" value="ECO:0007669"/>
    <property type="project" value="UniProtKB-UniRule"/>
</dbReference>
<evidence type="ECO:0000313" key="11">
    <source>
        <dbReference type="Proteomes" id="UP000252519"/>
    </source>
</evidence>
<keyword evidence="2 9" id="KW-0645">Protease</keyword>
<reference evidence="10 11" key="1">
    <citation type="submission" date="2014-10" db="EMBL/GenBank/DDBJ databases">
        <title>Draft genome of the hookworm Ancylostoma caninum.</title>
        <authorList>
            <person name="Mitreva M."/>
        </authorList>
    </citation>
    <scope>NUCLEOTIDE SEQUENCE [LARGE SCALE GENOMIC DNA]</scope>
    <source>
        <strain evidence="10 11">Baltimore</strain>
    </source>
</reference>
<evidence type="ECO:0000256" key="1">
    <source>
        <dbReference type="ARBA" id="ARBA00005860"/>
    </source>
</evidence>
<dbReference type="GO" id="GO:0006508">
    <property type="term" value="P:proteolysis"/>
    <property type="evidence" value="ECO:0007669"/>
    <property type="project" value="UniProtKB-KW"/>
</dbReference>
<organism evidence="10 11">
    <name type="scientific">Ancylostoma caninum</name>
    <name type="common">Dog hookworm</name>
    <dbReference type="NCBI Taxonomy" id="29170"/>
    <lineage>
        <taxon>Eukaryota</taxon>
        <taxon>Metazoa</taxon>
        <taxon>Ecdysozoa</taxon>
        <taxon>Nematoda</taxon>
        <taxon>Chromadorea</taxon>
        <taxon>Rhabditida</taxon>
        <taxon>Rhabditina</taxon>
        <taxon>Rhabditomorpha</taxon>
        <taxon>Strongyloidea</taxon>
        <taxon>Ancylostomatidae</taxon>
        <taxon>Ancylostomatinae</taxon>
        <taxon>Ancylostoma</taxon>
    </lineage>
</organism>
<evidence type="ECO:0000256" key="2">
    <source>
        <dbReference type="ARBA" id="ARBA00022670"/>
    </source>
</evidence>
<dbReference type="OrthoDB" id="5856025at2759"/>
<evidence type="ECO:0000256" key="7">
    <source>
        <dbReference type="ARBA" id="ARBA00039717"/>
    </source>
</evidence>
<proteinExistence type="inferred from homology"/>
<keyword evidence="11" id="KW-1185">Reference proteome</keyword>
<dbReference type="GO" id="GO:0007155">
    <property type="term" value="P:cell adhesion"/>
    <property type="evidence" value="ECO:0007669"/>
    <property type="project" value="InterPro"/>
</dbReference>
<dbReference type="GO" id="GO:0005737">
    <property type="term" value="C:cytoplasm"/>
    <property type="evidence" value="ECO:0007669"/>
    <property type="project" value="TreeGrafter"/>
</dbReference>
<dbReference type="Pfam" id="PF01457">
    <property type="entry name" value="Peptidase_M8"/>
    <property type="match status" value="1"/>
</dbReference>
<feature type="binding site" evidence="8">
    <location>
        <position position="37"/>
    </location>
    <ligand>
        <name>Zn(2+)</name>
        <dbReference type="ChEBI" id="CHEBI:29105"/>
        <note>catalytic</note>
    </ligand>
</feature>
<dbReference type="PANTHER" id="PTHR10942">
    <property type="entry name" value="LEISHMANOLYSIN-LIKE PEPTIDASE"/>
    <property type="match status" value="1"/>
</dbReference>
<dbReference type="InterPro" id="IPR001577">
    <property type="entry name" value="Peptidase_M8"/>
</dbReference>
<protein>
    <recommendedName>
        <fullName evidence="7 9">Leishmanolysin-like peptidase</fullName>
        <ecNumber evidence="9">3.4.24.-</ecNumber>
    </recommendedName>
</protein>
<dbReference type="Gene3D" id="3.90.132.10">
    <property type="entry name" value="Leishmanolysin , domain 2"/>
    <property type="match status" value="1"/>
</dbReference>